<dbReference type="OrthoDB" id="6499973at2759"/>
<keyword evidence="4" id="KW-1133">Transmembrane helix</keyword>
<feature type="transmembrane region" description="Helical" evidence="4">
    <location>
        <begin position="453"/>
        <end position="471"/>
    </location>
</feature>
<evidence type="ECO:0000259" key="5">
    <source>
        <dbReference type="PROSITE" id="PS50850"/>
    </source>
</evidence>
<evidence type="ECO:0000256" key="2">
    <source>
        <dbReference type="ARBA" id="ARBA00006727"/>
    </source>
</evidence>
<comment type="subcellular location">
    <subcellularLocation>
        <location evidence="1">Membrane</location>
        <topology evidence="1">Multi-pass membrane protein</topology>
    </subcellularLocation>
</comment>
<dbReference type="eggNOG" id="KOG2504">
    <property type="taxonomic scope" value="Eukaryota"/>
</dbReference>
<dbReference type="AlphaFoldDB" id="T5AQ74"/>
<accession>T5AQ74</accession>
<dbReference type="CDD" id="cd17352">
    <property type="entry name" value="MFS_MCT_SLC16"/>
    <property type="match status" value="1"/>
</dbReference>
<feature type="transmembrane region" description="Helical" evidence="4">
    <location>
        <begin position="328"/>
        <end position="346"/>
    </location>
</feature>
<dbReference type="InterPro" id="IPR020846">
    <property type="entry name" value="MFS_dom"/>
</dbReference>
<feature type="compositionally biased region" description="Basic and acidic residues" evidence="3">
    <location>
        <begin position="39"/>
        <end position="50"/>
    </location>
</feature>
<dbReference type="Gene3D" id="1.20.1250.20">
    <property type="entry name" value="MFS general substrate transporter like domains"/>
    <property type="match status" value="2"/>
</dbReference>
<protein>
    <submittedName>
        <fullName evidence="6">Major facilitator superfamily domain, general substrate transporter</fullName>
    </submittedName>
</protein>
<dbReference type="InterPro" id="IPR050327">
    <property type="entry name" value="Proton-linked_MCT"/>
</dbReference>
<dbReference type="Pfam" id="PF07690">
    <property type="entry name" value="MFS_1"/>
    <property type="match status" value="1"/>
</dbReference>
<dbReference type="PANTHER" id="PTHR11360">
    <property type="entry name" value="MONOCARBOXYLATE TRANSPORTER"/>
    <property type="match status" value="1"/>
</dbReference>
<evidence type="ECO:0000313" key="7">
    <source>
        <dbReference type="Proteomes" id="UP000019374"/>
    </source>
</evidence>
<feature type="transmembrane region" description="Helical" evidence="4">
    <location>
        <begin position="80"/>
        <end position="104"/>
    </location>
</feature>
<feature type="transmembrane region" description="Helical" evidence="4">
    <location>
        <begin position="384"/>
        <end position="406"/>
    </location>
</feature>
<organism evidence="6 7">
    <name type="scientific">Ophiocordyceps sinensis (strain Co18 / CGMCC 3.14243)</name>
    <name type="common">Yarsagumba caterpillar fungus</name>
    <name type="synonym">Hirsutella sinensis</name>
    <dbReference type="NCBI Taxonomy" id="911162"/>
    <lineage>
        <taxon>Eukaryota</taxon>
        <taxon>Fungi</taxon>
        <taxon>Dikarya</taxon>
        <taxon>Ascomycota</taxon>
        <taxon>Pezizomycotina</taxon>
        <taxon>Sordariomycetes</taxon>
        <taxon>Hypocreomycetidae</taxon>
        <taxon>Hypocreales</taxon>
        <taxon>Ophiocordycipitaceae</taxon>
        <taxon>Ophiocordyceps</taxon>
    </lineage>
</organism>
<evidence type="ECO:0000256" key="3">
    <source>
        <dbReference type="SAM" id="MobiDB-lite"/>
    </source>
</evidence>
<feature type="transmembrane region" description="Helical" evidence="4">
    <location>
        <begin position="418"/>
        <end position="441"/>
    </location>
</feature>
<feature type="transmembrane region" description="Helical" evidence="4">
    <location>
        <begin position="295"/>
        <end position="316"/>
    </location>
</feature>
<dbReference type="InterPro" id="IPR011701">
    <property type="entry name" value="MFS"/>
</dbReference>
<dbReference type="Proteomes" id="UP000019374">
    <property type="component" value="Unassembled WGS sequence"/>
</dbReference>
<feature type="domain" description="Major facilitator superfamily (MFS) profile" evidence="5">
    <location>
        <begin position="80"/>
        <end position="473"/>
    </location>
</feature>
<feature type="transmembrane region" description="Helical" evidence="4">
    <location>
        <begin position="358"/>
        <end position="378"/>
    </location>
</feature>
<feature type="transmembrane region" description="Helical" evidence="4">
    <location>
        <begin position="182"/>
        <end position="202"/>
    </location>
</feature>
<keyword evidence="4" id="KW-0812">Transmembrane</keyword>
<gene>
    <name evidence="6" type="ORF">OCS_00286</name>
</gene>
<dbReference type="HOGENOM" id="CLU_001265_1_1_1"/>
<dbReference type="EMBL" id="KE652184">
    <property type="protein sequence ID" value="EQL03983.1"/>
    <property type="molecule type" value="Genomic_DNA"/>
</dbReference>
<comment type="similarity">
    <text evidence="2">Belongs to the major facilitator superfamily. Monocarboxylate porter (TC 2.A.1.13) family.</text>
</comment>
<feature type="transmembrane region" description="Helical" evidence="4">
    <location>
        <begin position="214"/>
        <end position="234"/>
    </location>
</feature>
<dbReference type="GO" id="GO:0022857">
    <property type="term" value="F:transmembrane transporter activity"/>
    <property type="evidence" value="ECO:0007669"/>
    <property type="project" value="InterPro"/>
</dbReference>
<proteinExistence type="inferred from homology"/>
<reference evidence="6 7" key="1">
    <citation type="journal article" date="2013" name="Chin. Sci. Bull.">
        <title>Genome survey uncovers the secrets of sex and lifestyle in caterpillar fungus.</title>
        <authorList>
            <person name="Hu X."/>
            <person name="Zhang Y."/>
            <person name="Xiao G."/>
            <person name="Zheng P."/>
            <person name="Xia Y."/>
            <person name="Zhang X."/>
            <person name="St Leger R.J."/>
            <person name="Liu X."/>
            <person name="Wang C."/>
        </authorList>
    </citation>
    <scope>NUCLEOTIDE SEQUENCE [LARGE SCALE GENOMIC DNA]</scope>
    <source>
        <strain evidence="7">Co18 / CGMCC 3.14243</strain>
        <tissue evidence="6">Fruit-body</tissue>
    </source>
</reference>
<dbReference type="InterPro" id="IPR036259">
    <property type="entry name" value="MFS_trans_sf"/>
</dbReference>
<sequence length="480" mass="51674">MPWRSAPRNAPEPATDGASDMAPTPGTVESEPLASSSSDNDKPRTHKEPLDQTGRPLPSSGPGADQESSRVRLPNGGLRAWLVVLGAFINFAIALGLLNSYGIFQVRYEKKWPHESTATITWIGKSKSDALSTAKLFIFFVGGLFVGPAFDRYGSRPLMKLGTACCVASFLFTSWATQFWHYLLAQGFLFGTSNALMFYPVTGAISEWFDENRGLALGIAAGGSSVGAIVWSLVLDKLFEVMSEELVHRLIAIITTPLLLLSCFLVRERREVATDDTSARLSPLDFLKAILDRRFLVLSAGLMILYCGMLIPFYYISAYAATHDIGRSMASSLISITYAGSCLGRIGSGWLADRIGRFNVISLTGTLMSVVMFAWIWMTSLGAMIVFGILFGLLSGGLVPLGSACVAQTTPDMGHIGLRIGIMMAISSVGALSGGPLSGLLKGDSSWESVHCFAAGVALVGALLLFSVRIWHRPYVLAKF</sequence>
<feature type="transmembrane region" description="Helical" evidence="4">
    <location>
        <begin position="246"/>
        <end position="266"/>
    </location>
</feature>
<feature type="region of interest" description="Disordered" evidence="3">
    <location>
        <begin position="1"/>
        <end position="70"/>
    </location>
</feature>
<dbReference type="PROSITE" id="PS50850">
    <property type="entry name" value="MFS"/>
    <property type="match status" value="1"/>
</dbReference>
<dbReference type="PANTHER" id="PTHR11360:SF177">
    <property type="entry name" value="RIBOFLAVIN TRANSPORTER MCH5"/>
    <property type="match status" value="1"/>
</dbReference>
<dbReference type="GO" id="GO:0016020">
    <property type="term" value="C:membrane"/>
    <property type="evidence" value="ECO:0007669"/>
    <property type="project" value="UniProtKB-SubCell"/>
</dbReference>
<evidence type="ECO:0000313" key="6">
    <source>
        <dbReference type="EMBL" id="EQL03983.1"/>
    </source>
</evidence>
<evidence type="ECO:0000256" key="1">
    <source>
        <dbReference type="ARBA" id="ARBA00004141"/>
    </source>
</evidence>
<evidence type="ECO:0000256" key="4">
    <source>
        <dbReference type="SAM" id="Phobius"/>
    </source>
</evidence>
<name>T5AQ74_OPHSC</name>
<feature type="transmembrane region" description="Helical" evidence="4">
    <location>
        <begin position="130"/>
        <end position="150"/>
    </location>
</feature>
<dbReference type="SUPFAM" id="SSF103473">
    <property type="entry name" value="MFS general substrate transporter"/>
    <property type="match status" value="1"/>
</dbReference>
<keyword evidence="4" id="KW-0472">Membrane</keyword>